<dbReference type="NCBIfam" id="TIGR03127">
    <property type="entry name" value="RuMP_HxlB"/>
    <property type="match status" value="1"/>
</dbReference>
<dbReference type="AlphaFoldDB" id="N0BJ55"/>
<comment type="similarity">
    <text evidence="1">Belongs to the SIS family. PHI subfamily.</text>
</comment>
<dbReference type="RefSeq" id="WP_015589799.1">
    <property type="nucleotide sequence ID" value="NC_021169.1"/>
</dbReference>
<dbReference type="eggNOG" id="arCOG00068">
    <property type="taxonomic scope" value="Archaea"/>
</dbReference>
<evidence type="ECO:0000259" key="2">
    <source>
        <dbReference type="PROSITE" id="PS51464"/>
    </source>
</evidence>
<dbReference type="GeneID" id="15391811"/>
<dbReference type="Gene3D" id="3.40.50.10490">
    <property type="entry name" value="Glucose-6-phosphate isomerase like protein, domain 1"/>
    <property type="match status" value="1"/>
</dbReference>
<name>N0BJ55_9EURY</name>
<keyword evidence="4" id="KW-1185">Reference proteome</keyword>
<dbReference type="STRING" id="387631.Asulf_00165"/>
<dbReference type="PANTHER" id="PTHR43443:SF1">
    <property type="entry name" value="3-HEXULOSE-6-PHOSPHATE ISOMERASE"/>
    <property type="match status" value="1"/>
</dbReference>
<gene>
    <name evidence="3" type="ORF">Asulf_00165</name>
</gene>
<dbReference type="SUPFAM" id="SSF53697">
    <property type="entry name" value="SIS domain"/>
    <property type="match status" value="1"/>
</dbReference>
<dbReference type="PANTHER" id="PTHR43443">
    <property type="entry name" value="3-HEXULOSE-6-PHOSPHATE ISOMERASE"/>
    <property type="match status" value="1"/>
</dbReference>
<evidence type="ECO:0000313" key="3">
    <source>
        <dbReference type="EMBL" id="AGK60200.1"/>
    </source>
</evidence>
<feature type="domain" description="SIS" evidence="2">
    <location>
        <begin position="35"/>
        <end position="179"/>
    </location>
</feature>
<dbReference type="KEGG" id="ast:Asulf_00165"/>
<dbReference type="GO" id="GO:0097367">
    <property type="term" value="F:carbohydrate derivative binding"/>
    <property type="evidence" value="ECO:0007669"/>
    <property type="project" value="InterPro"/>
</dbReference>
<accession>N0BJ55</accession>
<dbReference type="InterPro" id="IPR046348">
    <property type="entry name" value="SIS_dom_sf"/>
</dbReference>
<keyword evidence="3" id="KW-0413">Isomerase</keyword>
<evidence type="ECO:0000256" key="1">
    <source>
        <dbReference type="ARBA" id="ARBA00009235"/>
    </source>
</evidence>
<protein>
    <submittedName>
        <fullName evidence="3">3-hexulose-6-phosphate isomerase</fullName>
    </submittedName>
</protein>
<dbReference type="InterPro" id="IPR001347">
    <property type="entry name" value="SIS_dom"/>
</dbReference>
<dbReference type="Pfam" id="PF01380">
    <property type="entry name" value="SIS"/>
    <property type="match status" value="1"/>
</dbReference>
<dbReference type="GO" id="GO:0016853">
    <property type="term" value="F:isomerase activity"/>
    <property type="evidence" value="ECO:0007669"/>
    <property type="project" value="UniProtKB-KW"/>
</dbReference>
<dbReference type="GO" id="GO:1901135">
    <property type="term" value="P:carbohydrate derivative metabolic process"/>
    <property type="evidence" value="ECO:0007669"/>
    <property type="project" value="InterPro"/>
</dbReference>
<dbReference type="Proteomes" id="UP000013307">
    <property type="component" value="Chromosome"/>
</dbReference>
<dbReference type="EMBL" id="CP005290">
    <property type="protein sequence ID" value="AGK60200.1"/>
    <property type="molecule type" value="Genomic_DNA"/>
</dbReference>
<reference evidence="3 4" key="1">
    <citation type="journal article" date="2013" name="Genome Announc.">
        <title>Complete Genome Sequence of the Thermophilic and Facultatively Chemolithoautotrophic Sulfate Reducer Archaeoglobus sulfaticallidus Strain PM70-1T.</title>
        <authorList>
            <person name="Stokke R."/>
            <person name="Hocking W.P."/>
            <person name="Steinsbu B.O."/>
            <person name="Steen I.H."/>
        </authorList>
    </citation>
    <scope>NUCLEOTIDE SEQUENCE [LARGE SCALE GENOMIC DNA]</scope>
    <source>
        <strain evidence="3">PM70-1</strain>
    </source>
</reference>
<sequence length="192" mass="20926">MVVLTGEMILEFLETLENHIRELRTSIDMESVGKLIESIVSSRSIFIMGAGRSGFVAKSFAMRLMHLGYNVYVVGETTTPKIKKDDLLITISGSGETSSVVNITMKAKSMVGSKIAVITSSPNSSLAKMSDVVVVIKGKVKTEKDDRISKLAPLGTMFELTSMIFLDALVAELLNIKGLTEDNLKEKHAILE</sequence>
<dbReference type="PROSITE" id="PS51464">
    <property type="entry name" value="SIS"/>
    <property type="match status" value="1"/>
</dbReference>
<dbReference type="InterPro" id="IPR017552">
    <property type="entry name" value="PHI/rmpB"/>
</dbReference>
<dbReference type="CDD" id="cd05005">
    <property type="entry name" value="SIS_PHI"/>
    <property type="match status" value="1"/>
</dbReference>
<evidence type="ECO:0000313" key="4">
    <source>
        <dbReference type="Proteomes" id="UP000013307"/>
    </source>
</evidence>
<organism evidence="3 4">
    <name type="scientific">Archaeoglobus sulfaticallidus PM70-1</name>
    <dbReference type="NCBI Taxonomy" id="387631"/>
    <lineage>
        <taxon>Archaea</taxon>
        <taxon>Methanobacteriati</taxon>
        <taxon>Methanobacteriota</taxon>
        <taxon>Archaeoglobi</taxon>
        <taxon>Archaeoglobales</taxon>
        <taxon>Archaeoglobaceae</taxon>
        <taxon>Archaeoglobus</taxon>
    </lineage>
</organism>
<proteinExistence type="inferred from homology"/>
<dbReference type="HOGENOM" id="CLU_094236_1_0_2"/>